<accession>A0A2P2IV65</accession>
<proteinExistence type="predicted"/>
<dbReference type="EMBL" id="GGEC01004632">
    <property type="protein sequence ID" value="MBW85115.1"/>
    <property type="molecule type" value="Transcribed_RNA"/>
</dbReference>
<evidence type="ECO:0000313" key="1">
    <source>
        <dbReference type="EMBL" id="MBW85115.1"/>
    </source>
</evidence>
<protein>
    <submittedName>
        <fullName evidence="1">Uncharacterized protein</fullName>
    </submittedName>
</protein>
<reference evidence="1" key="1">
    <citation type="submission" date="2018-02" db="EMBL/GenBank/DDBJ databases">
        <title>Rhizophora mucronata_Transcriptome.</title>
        <authorList>
            <person name="Meera S.P."/>
            <person name="Sreeshan A."/>
            <person name="Augustine A."/>
        </authorList>
    </citation>
    <scope>NUCLEOTIDE SEQUENCE</scope>
    <source>
        <tissue evidence="1">Leaf</tissue>
    </source>
</reference>
<sequence>MKRLQVVKQQQELVKKIMILSCSLKLTGSYTKGLAR</sequence>
<organism evidence="1">
    <name type="scientific">Rhizophora mucronata</name>
    <name type="common">Asiatic mangrove</name>
    <dbReference type="NCBI Taxonomy" id="61149"/>
    <lineage>
        <taxon>Eukaryota</taxon>
        <taxon>Viridiplantae</taxon>
        <taxon>Streptophyta</taxon>
        <taxon>Embryophyta</taxon>
        <taxon>Tracheophyta</taxon>
        <taxon>Spermatophyta</taxon>
        <taxon>Magnoliopsida</taxon>
        <taxon>eudicotyledons</taxon>
        <taxon>Gunneridae</taxon>
        <taxon>Pentapetalae</taxon>
        <taxon>rosids</taxon>
        <taxon>fabids</taxon>
        <taxon>Malpighiales</taxon>
        <taxon>Rhizophoraceae</taxon>
        <taxon>Rhizophora</taxon>
    </lineage>
</organism>
<dbReference type="AlphaFoldDB" id="A0A2P2IV65"/>
<name>A0A2P2IV65_RHIMU</name>